<protein>
    <submittedName>
        <fullName evidence="1">Uncharacterized protein</fullName>
    </submittedName>
</protein>
<evidence type="ECO:0000313" key="1">
    <source>
        <dbReference type="EMBL" id="OMP03881.1"/>
    </source>
</evidence>
<sequence>MASPPLLEKAGLAFHGISRWQH</sequence>
<dbReference type="AlphaFoldDB" id="A0A1R3K9X3"/>
<reference evidence="1 2" key="1">
    <citation type="submission" date="2013-09" db="EMBL/GenBank/DDBJ databases">
        <title>Corchorus capsularis genome sequencing.</title>
        <authorList>
            <person name="Alam M."/>
            <person name="Haque M.S."/>
            <person name="Islam M.S."/>
            <person name="Emdad E.M."/>
            <person name="Islam M.M."/>
            <person name="Ahmed B."/>
            <person name="Halim A."/>
            <person name="Hossen Q.M.M."/>
            <person name="Hossain M.Z."/>
            <person name="Ahmed R."/>
            <person name="Khan M.M."/>
            <person name="Islam R."/>
            <person name="Rashid M.M."/>
            <person name="Khan S.A."/>
            <person name="Rahman M.S."/>
            <person name="Alam M."/>
        </authorList>
    </citation>
    <scope>NUCLEOTIDE SEQUENCE [LARGE SCALE GENOMIC DNA]</scope>
    <source>
        <strain evidence="2">cv. CVL-1</strain>
        <tissue evidence="1">Whole seedling</tissue>
    </source>
</reference>
<dbReference type="EMBL" id="AWWV01005906">
    <property type="protein sequence ID" value="OMP03881.1"/>
    <property type="molecule type" value="Genomic_DNA"/>
</dbReference>
<accession>A0A1R3K9X3</accession>
<keyword evidence="2" id="KW-1185">Reference proteome</keyword>
<proteinExistence type="predicted"/>
<name>A0A1R3K9X3_COCAP</name>
<comment type="caution">
    <text evidence="1">The sequence shown here is derived from an EMBL/GenBank/DDBJ whole genome shotgun (WGS) entry which is preliminary data.</text>
</comment>
<dbReference type="Proteomes" id="UP000188268">
    <property type="component" value="Unassembled WGS sequence"/>
</dbReference>
<gene>
    <name evidence="1" type="ORF">CCACVL1_02234</name>
</gene>
<evidence type="ECO:0000313" key="2">
    <source>
        <dbReference type="Proteomes" id="UP000188268"/>
    </source>
</evidence>
<organism evidence="1 2">
    <name type="scientific">Corchorus capsularis</name>
    <name type="common">Jute</name>
    <dbReference type="NCBI Taxonomy" id="210143"/>
    <lineage>
        <taxon>Eukaryota</taxon>
        <taxon>Viridiplantae</taxon>
        <taxon>Streptophyta</taxon>
        <taxon>Embryophyta</taxon>
        <taxon>Tracheophyta</taxon>
        <taxon>Spermatophyta</taxon>
        <taxon>Magnoliopsida</taxon>
        <taxon>eudicotyledons</taxon>
        <taxon>Gunneridae</taxon>
        <taxon>Pentapetalae</taxon>
        <taxon>rosids</taxon>
        <taxon>malvids</taxon>
        <taxon>Malvales</taxon>
        <taxon>Malvaceae</taxon>
        <taxon>Grewioideae</taxon>
        <taxon>Apeibeae</taxon>
        <taxon>Corchorus</taxon>
    </lineage>
</organism>
<dbReference type="Gramene" id="OMP03881">
    <property type="protein sequence ID" value="OMP03881"/>
    <property type="gene ID" value="CCACVL1_02234"/>
</dbReference>